<name>Q72AS1_NITV2</name>
<gene>
    <name evidence="1" type="ordered locus">DVU_1920</name>
</gene>
<evidence type="ECO:0000313" key="1">
    <source>
        <dbReference type="EMBL" id="AAS96396.1"/>
    </source>
</evidence>
<accession>Q72AS1</accession>
<sequence>MRIKPRPAPAAYALRTYHCGSMVDGVYPIDNDYFDTENNSL</sequence>
<dbReference type="KEGG" id="dvu:DVU_1920"/>
<proteinExistence type="predicted"/>
<keyword evidence="2" id="KW-1185">Reference proteome</keyword>
<reference evidence="1 2" key="1">
    <citation type="journal article" date="2004" name="Nat. Biotechnol.">
        <title>The genome sequence of the anaerobic, sulfate-reducing bacterium Desulfovibrio vulgaris Hildenborough.</title>
        <authorList>
            <person name="Heidelberg J.F."/>
            <person name="Seshadri R."/>
            <person name="Haveman S.A."/>
            <person name="Hemme C.L."/>
            <person name="Paulsen I.T."/>
            <person name="Kolonay J.F."/>
            <person name="Eisen J.A."/>
            <person name="Ward N."/>
            <person name="Methe B."/>
            <person name="Brinkac L.M."/>
            <person name="Daugherty S.C."/>
            <person name="Deboy R.T."/>
            <person name="Dodson R.J."/>
            <person name="Durkin A.S."/>
            <person name="Madupu R."/>
            <person name="Nelson W.C."/>
            <person name="Sullivan S.A."/>
            <person name="Fouts D."/>
            <person name="Haft D.H."/>
            <person name="Selengut J."/>
            <person name="Peterson J.D."/>
            <person name="Davidsen T.M."/>
            <person name="Zafar N."/>
            <person name="Zhou L."/>
            <person name="Radune D."/>
            <person name="Dimitrov G."/>
            <person name="Hance M."/>
            <person name="Tran K."/>
            <person name="Khouri H."/>
            <person name="Gill J."/>
            <person name="Utterback T.R."/>
            <person name="Feldblyum T.V."/>
            <person name="Wall J.D."/>
            <person name="Voordouw G."/>
            <person name="Fraser C.M."/>
        </authorList>
    </citation>
    <scope>NUCLEOTIDE SEQUENCE [LARGE SCALE GENOMIC DNA]</scope>
    <source>
        <strain evidence="2">ATCC 29579 / DSM 644 / NCIMB 8303 / VKM B-1760 / Hildenborough</strain>
    </source>
</reference>
<dbReference type="STRING" id="882.DVU_1920"/>
<dbReference type="PaxDb" id="882-DVU_1920"/>
<dbReference type="EnsemblBacteria" id="AAS96396">
    <property type="protein sequence ID" value="AAS96396"/>
    <property type="gene ID" value="DVU_1920"/>
</dbReference>
<organism evidence="1 2">
    <name type="scientific">Nitratidesulfovibrio vulgaris (strain ATCC 29579 / DSM 644 / CCUG 34227 / NCIMB 8303 / VKM B-1760 / Hildenborough)</name>
    <name type="common">Desulfovibrio vulgaris</name>
    <dbReference type="NCBI Taxonomy" id="882"/>
    <lineage>
        <taxon>Bacteria</taxon>
        <taxon>Pseudomonadati</taxon>
        <taxon>Thermodesulfobacteriota</taxon>
        <taxon>Desulfovibrionia</taxon>
        <taxon>Desulfovibrionales</taxon>
        <taxon>Desulfovibrionaceae</taxon>
        <taxon>Nitratidesulfovibrio</taxon>
    </lineage>
</organism>
<evidence type="ECO:0000313" key="2">
    <source>
        <dbReference type="Proteomes" id="UP000002194"/>
    </source>
</evidence>
<dbReference type="HOGENOM" id="CLU_3269130_0_0_7"/>
<dbReference type="EMBL" id="AE017285">
    <property type="protein sequence ID" value="AAS96396.1"/>
    <property type="molecule type" value="Genomic_DNA"/>
</dbReference>
<dbReference type="Proteomes" id="UP000002194">
    <property type="component" value="Chromosome"/>
</dbReference>
<protein>
    <submittedName>
        <fullName evidence="1">Uncharacterized protein</fullName>
    </submittedName>
</protein>
<dbReference type="AlphaFoldDB" id="Q72AS1"/>